<comment type="caution">
    <text evidence="2">The sequence shown here is derived from an EMBL/GenBank/DDBJ whole genome shotgun (WGS) entry which is preliminary data.</text>
</comment>
<keyword evidence="3" id="KW-1185">Reference proteome</keyword>
<accession>A0A4R4ZUB5</accession>
<reference evidence="2 3" key="1">
    <citation type="submission" date="2019-03" db="EMBL/GenBank/DDBJ databases">
        <title>Draft genome sequences of novel Actinobacteria.</title>
        <authorList>
            <person name="Sahin N."/>
            <person name="Ay H."/>
            <person name="Saygin H."/>
        </authorList>
    </citation>
    <scope>NUCLEOTIDE SEQUENCE [LARGE SCALE GENOMIC DNA]</scope>
    <source>
        <strain evidence="2 3">H3C3</strain>
    </source>
</reference>
<name>A0A4R4ZUB5_9ACTN</name>
<dbReference type="InterPro" id="IPR049244">
    <property type="entry name" value="DUF6879"/>
</dbReference>
<organism evidence="2 3">
    <name type="scientific">Actinomadura rubrisoli</name>
    <dbReference type="NCBI Taxonomy" id="2530368"/>
    <lineage>
        <taxon>Bacteria</taxon>
        <taxon>Bacillati</taxon>
        <taxon>Actinomycetota</taxon>
        <taxon>Actinomycetes</taxon>
        <taxon>Streptosporangiales</taxon>
        <taxon>Thermomonosporaceae</taxon>
        <taxon>Actinomadura</taxon>
    </lineage>
</organism>
<gene>
    <name evidence="2" type="ORF">E1298_44670</name>
</gene>
<feature type="domain" description="DUF6879" evidence="1">
    <location>
        <begin position="5"/>
        <end position="164"/>
    </location>
</feature>
<proteinExistence type="predicted"/>
<evidence type="ECO:0000313" key="2">
    <source>
        <dbReference type="EMBL" id="TDD62435.1"/>
    </source>
</evidence>
<sequence>MIPLEEFGKLFETFQRSAFRLETLAKYTVPEEADAFRDFLAGRSKPDNWGANDWARGIVASGRIMQRVHVVRSPLSDYLRFEIGWGYPGSIDAGEDVRILDLTHNEVPGLPDHDFWLFDDETVIRMHYSPEGEFLGADRVPEVEPYRTYRDLAMGNSVPFLDYWSQHGTE</sequence>
<dbReference type="Pfam" id="PF21806">
    <property type="entry name" value="DUF6879"/>
    <property type="match status" value="1"/>
</dbReference>
<dbReference type="OrthoDB" id="3821358at2"/>
<evidence type="ECO:0000259" key="1">
    <source>
        <dbReference type="Pfam" id="PF21806"/>
    </source>
</evidence>
<dbReference type="AlphaFoldDB" id="A0A4R4ZUB5"/>
<dbReference type="Proteomes" id="UP000294513">
    <property type="component" value="Unassembled WGS sequence"/>
</dbReference>
<dbReference type="RefSeq" id="WP_131903438.1">
    <property type="nucleotide sequence ID" value="NZ_SMKU01000530.1"/>
</dbReference>
<protein>
    <recommendedName>
        <fullName evidence="1">DUF6879 domain-containing protein</fullName>
    </recommendedName>
</protein>
<dbReference type="EMBL" id="SMKU01000530">
    <property type="protein sequence ID" value="TDD62435.1"/>
    <property type="molecule type" value="Genomic_DNA"/>
</dbReference>
<evidence type="ECO:0000313" key="3">
    <source>
        <dbReference type="Proteomes" id="UP000294513"/>
    </source>
</evidence>